<dbReference type="RefSeq" id="WP_378126345.1">
    <property type="nucleotide sequence ID" value="NZ_JBHSED010000005.1"/>
</dbReference>
<name>A0ABV8S7E2_9BACL</name>
<protein>
    <submittedName>
        <fullName evidence="2">DUF2768 family protein</fullName>
    </submittedName>
</protein>
<reference evidence="3" key="1">
    <citation type="journal article" date="2019" name="Int. J. Syst. Evol. Microbiol.">
        <title>The Global Catalogue of Microorganisms (GCM) 10K type strain sequencing project: providing services to taxonomists for standard genome sequencing and annotation.</title>
        <authorList>
            <consortium name="The Broad Institute Genomics Platform"/>
            <consortium name="The Broad Institute Genome Sequencing Center for Infectious Disease"/>
            <person name="Wu L."/>
            <person name="Ma J."/>
        </authorList>
    </citation>
    <scope>NUCLEOTIDE SEQUENCE [LARGE SCALE GENOMIC DNA]</scope>
    <source>
        <strain evidence="3">CGMCC 4.1641</strain>
    </source>
</reference>
<keyword evidence="1" id="KW-0472">Membrane</keyword>
<comment type="caution">
    <text evidence="2">The sequence shown here is derived from an EMBL/GenBank/DDBJ whole genome shotgun (WGS) entry which is preliminary data.</text>
</comment>
<keyword evidence="1" id="KW-1133">Transmembrane helix</keyword>
<evidence type="ECO:0000313" key="3">
    <source>
        <dbReference type="Proteomes" id="UP001595755"/>
    </source>
</evidence>
<dbReference type="Proteomes" id="UP001595755">
    <property type="component" value="Unassembled WGS sequence"/>
</dbReference>
<feature type="transmembrane region" description="Helical" evidence="1">
    <location>
        <begin position="20"/>
        <end position="39"/>
    </location>
</feature>
<evidence type="ECO:0000313" key="2">
    <source>
        <dbReference type="EMBL" id="MFC4302772.1"/>
    </source>
</evidence>
<dbReference type="EMBL" id="JBHSED010000005">
    <property type="protein sequence ID" value="MFC4302772.1"/>
    <property type="molecule type" value="Genomic_DNA"/>
</dbReference>
<sequence>MALMLQTFAAAKLDAMSKMWVSMIGIGLMVLAALIITYARNKTKGWIRLVLTLVAVVLLIYGVICGLISII</sequence>
<dbReference type="InterPro" id="IPR020076">
    <property type="entry name" value="DUF2768"/>
</dbReference>
<organism evidence="2 3">
    <name type="scientific">Cohnella boryungensis</name>
    <dbReference type="NCBI Taxonomy" id="768479"/>
    <lineage>
        <taxon>Bacteria</taxon>
        <taxon>Bacillati</taxon>
        <taxon>Bacillota</taxon>
        <taxon>Bacilli</taxon>
        <taxon>Bacillales</taxon>
        <taxon>Paenibacillaceae</taxon>
        <taxon>Cohnella</taxon>
    </lineage>
</organism>
<evidence type="ECO:0000256" key="1">
    <source>
        <dbReference type="SAM" id="Phobius"/>
    </source>
</evidence>
<keyword evidence="1" id="KW-0812">Transmembrane</keyword>
<feature type="transmembrane region" description="Helical" evidence="1">
    <location>
        <begin position="46"/>
        <end position="70"/>
    </location>
</feature>
<accession>A0ABV8S7E2</accession>
<keyword evidence="3" id="KW-1185">Reference proteome</keyword>
<dbReference type="Pfam" id="PF10966">
    <property type="entry name" value="DUF2768"/>
    <property type="match status" value="1"/>
</dbReference>
<proteinExistence type="predicted"/>
<gene>
    <name evidence="2" type="ORF">ACFO1S_04855</name>
</gene>